<dbReference type="Gene3D" id="3.50.50.60">
    <property type="entry name" value="FAD/NAD(P)-binding domain"/>
    <property type="match status" value="1"/>
</dbReference>
<dbReference type="InterPro" id="IPR036188">
    <property type="entry name" value="FAD/NAD-bd_sf"/>
</dbReference>
<evidence type="ECO:0000313" key="1">
    <source>
        <dbReference type="EMBL" id="SHF96296.1"/>
    </source>
</evidence>
<accession>A0A1M5FXU1</accession>
<dbReference type="Pfam" id="PF13450">
    <property type="entry name" value="NAD_binding_8"/>
    <property type="match status" value="1"/>
</dbReference>
<dbReference type="SUPFAM" id="SSF51905">
    <property type="entry name" value="FAD/NAD(P)-binding domain"/>
    <property type="match status" value="1"/>
</dbReference>
<proteinExistence type="predicted"/>
<organism evidence="1 2">
    <name type="scientific">Flavobacterium defluvii</name>
    <dbReference type="NCBI Taxonomy" id="370979"/>
    <lineage>
        <taxon>Bacteria</taxon>
        <taxon>Pseudomonadati</taxon>
        <taxon>Bacteroidota</taxon>
        <taxon>Flavobacteriia</taxon>
        <taxon>Flavobacteriales</taxon>
        <taxon>Flavobacteriaceae</taxon>
        <taxon>Flavobacterium</taxon>
    </lineage>
</organism>
<dbReference type="GO" id="GO:0016491">
    <property type="term" value="F:oxidoreductase activity"/>
    <property type="evidence" value="ECO:0007669"/>
    <property type="project" value="TreeGrafter"/>
</dbReference>
<dbReference type="PANTHER" id="PTHR42923:SF39">
    <property type="entry name" value="AMINO OXIDASE"/>
    <property type="match status" value="1"/>
</dbReference>
<sequence>MKSGENCNKSRRSFLKIVGAALIAVPFLQFCSDKIAVIMIRLSGTKHLLGHRLWIKDFPKPTKKIEIPYLIVGGGISGLSAARQFHKKGISDFLMVELENHLGGNSSNGENKYSKYPLGAHYLPLPNFQDKELLRFLEEEKIILGYDTKGFPIFDELQLTFAPDERLFYKNNWQEGVVPKEGNSVADDLEFEKFFKQMDVFRTGKGQDQKYLFDIPLYLSSSDEKTRALDKITMKKWFQENHFTSEPLYNYIDYCCKDDFGLGIEYVSAWAGIHYFAGRKQDCTPEKHDSVLTWAEGNSQLANHLKKYSKDKTLKNHLVYEVKTEGNKVIAKAFDDVNKTSVEIIADKLIMASPQFVNQYLIKNRKVFTKDFHYTPWLLATFTVNDLFDNFSFPLSWDNVIYDAKGLGYVYDQHQTVNQVQDKKVITYYYSFSSADLKKTRKELYKKDKEYWKQFVLNDLKIAHPDIEEYTEDIEVFLLGHGMISPAPGFIFGEAKKQAKQNIEKKIYFAHSDLSGISIFEEAFHQGINVVNEIVDGTTVDS</sequence>
<dbReference type="PANTHER" id="PTHR42923">
    <property type="entry name" value="PROTOPORPHYRINOGEN OXIDASE"/>
    <property type="match status" value="1"/>
</dbReference>
<reference evidence="2" key="1">
    <citation type="submission" date="2016-11" db="EMBL/GenBank/DDBJ databases">
        <authorList>
            <person name="Varghese N."/>
            <person name="Submissions S."/>
        </authorList>
    </citation>
    <scope>NUCLEOTIDE SEQUENCE [LARGE SCALE GENOMIC DNA]</scope>
    <source>
        <strain evidence="2">DSM 17963</strain>
    </source>
</reference>
<dbReference type="EMBL" id="FQWC01000001">
    <property type="protein sequence ID" value="SHF96296.1"/>
    <property type="molecule type" value="Genomic_DNA"/>
</dbReference>
<dbReference type="InterPro" id="IPR050464">
    <property type="entry name" value="Zeta_carotene_desat/Oxidored"/>
</dbReference>
<keyword evidence="2" id="KW-1185">Reference proteome</keyword>
<dbReference type="OrthoDB" id="127573at2"/>
<dbReference type="RefSeq" id="WP_084538575.1">
    <property type="nucleotide sequence ID" value="NZ_FQWC01000001.1"/>
</dbReference>
<dbReference type="STRING" id="370979.SAMN05443663_101645"/>
<protein>
    <submittedName>
        <fullName evidence="1">NAD(P)-binding Rossmann-like domain-containing protein</fullName>
    </submittedName>
</protein>
<evidence type="ECO:0000313" key="2">
    <source>
        <dbReference type="Proteomes" id="UP000184071"/>
    </source>
</evidence>
<gene>
    <name evidence="1" type="ORF">SAMN05443663_101645</name>
</gene>
<name>A0A1M5FXU1_9FLAO</name>
<dbReference type="Proteomes" id="UP000184071">
    <property type="component" value="Unassembled WGS sequence"/>
</dbReference>
<dbReference type="AlphaFoldDB" id="A0A1M5FXU1"/>